<organism evidence="5 6">
    <name type="scientific">Sphingomonas hominis</name>
    <dbReference type="NCBI Taxonomy" id="2741495"/>
    <lineage>
        <taxon>Bacteria</taxon>
        <taxon>Pseudomonadati</taxon>
        <taxon>Pseudomonadota</taxon>
        <taxon>Alphaproteobacteria</taxon>
        <taxon>Sphingomonadales</taxon>
        <taxon>Sphingomonadaceae</taxon>
        <taxon>Sphingomonas</taxon>
    </lineage>
</organism>
<evidence type="ECO:0000259" key="4">
    <source>
        <dbReference type="Pfam" id="PF00294"/>
    </source>
</evidence>
<evidence type="ECO:0000313" key="5">
    <source>
        <dbReference type="EMBL" id="NTS64554.1"/>
    </source>
</evidence>
<proteinExistence type="inferred from homology"/>
<keyword evidence="3 5" id="KW-0418">Kinase</keyword>
<dbReference type="PANTHER" id="PTHR43085:SF15">
    <property type="entry name" value="2-DEHYDRO-3-DEOXYGLUCONOKINASE"/>
    <property type="match status" value="1"/>
</dbReference>
<reference evidence="5 6" key="1">
    <citation type="submission" date="2020-06" db="EMBL/GenBank/DDBJ databases">
        <title>Sphingomonas hominis sp. nov., a member of the Sphingomonas, isolated from the hair of a 22-year-old girl.</title>
        <authorList>
            <person name="Zhang D.-F."/>
            <person name="Cui X.-W."/>
        </authorList>
    </citation>
    <scope>NUCLEOTIDE SEQUENCE [LARGE SCALE GENOMIC DNA]</scope>
    <source>
        <strain evidence="5 6">HHU CXW</strain>
    </source>
</reference>
<dbReference type="SUPFAM" id="SSF53613">
    <property type="entry name" value="Ribokinase-like"/>
    <property type="match status" value="1"/>
</dbReference>
<evidence type="ECO:0000256" key="3">
    <source>
        <dbReference type="ARBA" id="ARBA00022777"/>
    </source>
</evidence>
<name>A0ABX2JFN5_9SPHN</name>
<dbReference type="Proteomes" id="UP000621447">
    <property type="component" value="Unassembled WGS sequence"/>
</dbReference>
<keyword evidence="2" id="KW-0808">Transferase</keyword>
<dbReference type="GO" id="GO:0016301">
    <property type="term" value="F:kinase activity"/>
    <property type="evidence" value="ECO:0007669"/>
    <property type="project" value="UniProtKB-KW"/>
</dbReference>
<accession>A0ABX2JFN5</accession>
<evidence type="ECO:0000256" key="1">
    <source>
        <dbReference type="ARBA" id="ARBA00010688"/>
    </source>
</evidence>
<dbReference type="PANTHER" id="PTHR43085">
    <property type="entry name" value="HEXOKINASE FAMILY MEMBER"/>
    <property type="match status" value="1"/>
</dbReference>
<dbReference type="CDD" id="cd01166">
    <property type="entry name" value="KdgK"/>
    <property type="match status" value="1"/>
</dbReference>
<evidence type="ECO:0000256" key="2">
    <source>
        <dbReference type="ARBA" id="ARBA00022679"/>
    </source>
</evidence>
<comment type="similarity">
    <text evidence="1">Belongs to the carbohydrate kinase PfkB family.</text>
</comment>
<feature type="domain" description="Carbohydrate kinase PfkB" evidence="4">
    <location>
        <begin position="3"/>
        <end position="297"/>
    </location>
</feature>
<dbReference type="Gene3D" id="3.40.1190.20">
    <property type="match status" value="1"/>
</dbReference>
<evidence type="ECO:0000313" key="6">
    <source>
        <dbReference type="Proteomes" id="UP000621447"/>
    </source>
</evidence>
<dbReference type="InterPro" id="IPR050306">
    <property type="entry name" value="PfkB_Carbo_kinase"/>
</dbReference>
<keyword evidence="6" id="KW-1185">Reference proteome</keyword>
<dbReference type="InterPro" id="IPR029056">
    <property type="entry name" value="Ribokinase-like"/>
</dbReference>
<dbReference type="PROSITE" id="PS00584">
    <property type="entry name" value="PFKB_KINASES_2"/>
    <property type="match status" value="1"/>
</dbReference>
<dbReference type="EMBL" id="JABULH010000002">
    <property type="protein sequence ID" value="NTS64554.1"/>
    <property type="molecule type" value="Genomic_DNA"/>
</dbReference>
<dbReference type="InterPro" id="IPR002173">
    <property type="entry name" value="Carboh/pur_kinase_PfkB_CS"/>
</dbReference>
<protein>
    <submittedName>
        <fullName evidence="5">Sugar kinase</fullName>
    </submittedName>
</protein>
<dbReference type="Pfam" id="PF00294">
    <property type="entry name" value="PfkB"/>
    <property type="match status" value="1"/>
</dbReference>
<comment type="caution">
    <text evidence="5">The sequence shown here is derived from an EMBL/GenBank/DDBJ whole genome shotgun (WGS) entry which is preliminary data.</text>
</comment>
<sequence length="317" mass="33214">MTIVVVGEGMIELSPAGQPRAWTLAYGGDTLNTAIHLARLGHDVGFLTALGSDPFSDQLRAAWVGEGLRPEFLLTHPTHRPGLYAISNDDRGERQFTYWRSDSAARQVFALPGSADAIAAAVQADLLVFSMISLAILPAAGRAALLDLARAVRANGGRVAFDTNFRPALWPDMEDARAAYRDALAVADIGLPTLEDEEALRGAETETGADAANAIVDGWARAGVGEVALKRGADGCLVDGTLVRPAAVLSPVDTSGAGDAFNAGYLHARLGDQAPRAAARAGHALAGWVVMQRGAIPDRTADAPYGQMIGPTNMDRP</sequence>
<gene>
    <name evidence="5" type="ORF">HRV97_05230</name>
</gene>
<dbReference type="RefSeq" id="WP_174192793.1">
    <property type="nucleotide sequence ID" value="NZ_JABULH010000002.1"/>
</dbReference>
<dbReference type="InterPro" id="IPR011611">
    <property type="entry name" value="PfkB_dom"/>
</dbReference>